<organism evidence="2 3">
    <name type="scientific">Caerostris extrusa</name>
    <name type="common">Bark spider</name>
    <name type="synonym">Caerostris bankana</name>
    <dbReference type="NCBI Taxonomy" id="172846"/>
    <lineage>
        <taxon>Eukaryota</taxon>
        <taxon>Metazoa</taxon>
        <taxon>Ecdysozoa</taxon>
        <taxon>Arthropoda</taxon>
        <taxon>Chelicerata</taxon>
        <taxon>Arachnida</taxon>
        <taxon>Araneae</taxon>
        <taxon>Araneomorphae</taxon>
        <taxon>Entelegynae</taxon>
        <taxon>Araneoidea</taxon>
        <taxon>Araneidae</taxon>
        <taxon>Caerostris</taxon>
    </lineage>
</organism>
<dbReference type="EMBL" id="BPLR01002013">
    <property type="protein sequence ID" value="GIX68997.1"/>
    <property type="molecule type" value="Genomic_DNA"/>
</dbReference>
<dbReference type="AlphaFoldDB" id="A0AAV4MB89"/>
<gene>
    <name evidence="2" type="ORF">CEXT_508881</name>
</gene>
<keyword evidence="3" id="KW-1185">Reference proteome</keyword>
<evidence type="ECO:0000313" key="2">
    <source>
        <dbReference type="EMBL" id="GIX68997.1"/>
    </source>
</evidence>
<feature type="region of interest" description="Disordered" evidence="1">
    <location>
        <begin position="1"/>
        <end position="20"/>
    </location>
</feature>
<dbReference type="Proteomes" id="UP001054945">
    <property type="component" value="Unassembled WGS sequence"/>
</dbReference>
<comment type="caution">
    <text evidence="2">The sequence shown here is derived from an EMBL/GenBank/DDBJ whole genome shotgun (WGS) entry which is preliminary data.</text>
</comment>
<sequence length="118" mass="12421">MGTSSLPFGSRGSRNSGAVRRAAKVNGGQLRGGLLFLHPHPLARVPYYLGTIPNDNRVTSPPTALISPTSGKKRSRQSRASLSPNKAPLSPPLADCFGLCFPAQSHLLSDGVLVCKTD</sequence>
<protein>
    <submittedName>
        <fullName evidence="2">Uncharacterized protein</fullName>
    </submittedName>
</protein>
<feature type="region of interest" description="Disordered" evidence="1">
    <location>
        <begin position="53"/>
        <end position="88"/>
    </location>
</feature>
<reference evidence="2 3" key="1">
    <citation type="submission" date="2021-06" db="EMBL/GenBank/DDBJ databases">
        <title>Caerostris extrusa draft genome.</title>
        <authorList>
            <person name="Kono N."/>
            <person name="Arakawa K."/>
        </authorList>
    </citation>
    <scope>NUCLEOTIDE SEQUENCE [LARGE SCALE GENOMIC DNA]</scope>
</reference>
<evidence type="ECO:0000256" key="1">
    <source>
        <dbReference type="SAM" id="MobiDB-lite"/>
    </source>
</evidence>
<proteinExistence type="predicted"/>
<accession>A0AAV4MB89</accession>
<evidence type="ECO:0000313" key="3">
    <source>
        <dbReference type="Proteomes" id="UP001054945"/>
    </source>
</evidence>
<name>A0AAV4MB89_CAEEX</name>
<feature type="compositionally biased region" description="Polar residues" evidence="1">
    <location>
        <begin position="1"/>
        <end position="16"/>
    </location>
</feature>
<feature type="compositionally biased region" description="Polar residues" evidence="1">
    <location>
        <begin position="53"/>
        <end position="70"/>
    </location>
</feature>